<dbReference type="SUPFAM" id="SSF55073">
    <property type="entry name" value="Nucleotide cyclase"/>
    <property type="match status" value="1"/>
</dbReference>
<evidence type="ECO:0000256" key="5">
    <source>
        <dbReference type="ARBA" id="ARBA00022679"/>
    </source>
</evidence>
<dbReference type="STRING" id="379097.SE23_08810"/>
<evidence type="ECO:0000259" key="13">
    <source>
        <dbReference type="PROSITE" id="PS50113"/>
    </source>
</evidence>
<dbReference type="RefSeq" id="WP_038191393.1">
    <property type="nucleotide sequence ID" value="NZ_JRWP01000026.1"/>
</dbReference>
<comment type="catalytic activity">
    <reaction evidence="10">
        <text>2 GTP = 3',3'-c-di-GMP + 2 diphosphate</text>
        <dbReference type="Rhea" id="RHEA:24898"/>
        <dbReference type="ChEBI" id="CHEBI:33019"/>
        <dbReference type="ChEBI" id="CHEBI:37565"/>
        <dbReference type="ChEBI" id="CHEBI:58805"/>
        <dbReference type="EC" id="2.7.7.65"/>
    </reaction>
</comment>
<dbReference type="Gene3D" id="1.20.5.170">
    <property type="match status" value="1"/>
</dbReference>
<evidence type="ECO:0000256" key="4">
    <source>
        <dbReference type="ARBA" id="ARBA00022553"/>
    </source>
</evidence>
<dbReference type="PANTHER" id="PTHR45138:SF9">
    <property type="entry name" value="DIGUANYLATE CYCLASE DGCM-RELATED"/>
    <property type="match status" value="1"/>
</dbReference>
<dbReference type="SUPFAM" id="SSF103190">
    <property type="entry name" value="Sensory domain-like"/>
    <property type="match status" value="2"/>
</dbReference>
<evidence type="ECO:0000256" key="3">
    <source>
        <dbReference type="ARBA" id="ARBA00012528"/>
    </source>
</evidence>
<organism evidence="15 16">
    <name type="scientific">Photobacterium sp. (strain ATCC 43367)</name>
    <dbReference type="NCBI Taxonomy" id="379097"/>
    <lineage>
        <taxon>Bacteria</taxon>
        <taxon>Pseudomonadati</taxon>
        <taxon>Pseudomonadota</taxon>
        <taxon>Gammaproteobacteria</taxon>
        <taxon>Vibrionales</taxon>
        <taxon>Vibrionaceae</taxon>
        <taxon>Vibrio</taxon>
        <taxon>Vibrio oreintalis group</taxon>
    </lineage>
</organism>
<comment type="caution">
    <text evidence="15">The sequence shown here is derived from an EMBL/GenBank/DDBJ whole genome shotgun (WGS) entry which is preliminary data.</text>
</comment>
<evidence type="ECO:0000256" key="6">
    <source>
        <dbReference type="ARBA" id="ARBA00022741"/>
    </source>
</evidence>
<dbReference type="SMART" id="SM00267">
    <property type="entry name" value="GGDEF"/>
    <property type="match status" value="1"/>
</dbReference>
<dbReference type="AlphaFoldDB" id="A0A0A5HVL2"/>
<dbReference type="Pfam" id="PF21623">
    <property type="entry name" value="HK_sensor_dom_bact"/>
    <property type="match status" value="1"/>
</dbReference>
<dbReference type="EC" id="2.7.7.65" evidence="3"/>
<keyword evidence="5" id="KW-0808">Transferase</keyword>
<evidence type="ECO:0000259" key="14">
    <source>
        <dbReference type="PROSITE" id="PS50887"/>
    </source>
</evidence>
<dbReference type="SUPFAM" id="SSF55785">
    <property type="entry name" value="PYP-like sensor domain (PAS domain)"/>
    <property type="match status" value="1"/>
</dbReference>
<protein>
    <recommendedName>
        <fullName evidence="3">diguanylate cyclase</fullName>
        <ecNumber evidence="3">2.7.7.65</ecNumber>
    </recommendedName>
</protein>
<dbReference type="InterPro" id="IPR029151">
    <property type="entry name" value="Sensor-like_sf"/>
</dbReference>
<feature type="domain" description="PAC" evidence="13">
    <location>
        <begin position="411"/>
        <end position="464"/>
    </location>
</feature>
<dbReference type="GO" id="GO:1902201">
    <property type="term" value="P:negative regulation of bacterial-type flagellum-dependent cell motility"/>
    <property type="evidence" value="ECO:0007669"/>
    <property type="project" value="TreeGrafter"/>
</dbReference>
<reference evidence="15 16" key="1">
    <citation type="submission" date="2014-10" db="EMBL/GenBank/DDBJ databases">
        <title>Genome sequencing of Vibrio sinaloensis T08.</title>
        <authorList>
            <person name="Chan K.-G."/>
            <person name="Mohamad N.I."/>
        </authorList>
    </citation>
    <scope>NUCLEOTIDE SEQUENCE [LARGE SCALE GENOMIC DNA]</scope>
    <source>
        <strain evidence="15 16">T08</strain>
    </source>
</reference>
<dbReference type="Proteomes" id="UP000030451">
    <property type="component" value="Unassembled WGS sequence"/>
</dbReference>
<dbReference type="GO" id="GO:0005524">
    <property type="term" value="F:ATP binding"/>
    <property type="evidence" value="ECO:0007669"/>
    <property type="project" value="UniProtKB-KW"/>
</dbReference>
<keyword evidence="11" id="KW-0812">Transmembrane</keyword>
<dbReference type="Gene3D" id="3.30.450.20">
    <property type="entry name" value="PAS domain"/>
    <property type="match status" value="3"/>
</dbReference>
<feature type="transmembrane region" description="Helical" evidence="11">
    <location>
        <begin position="6"/>
        <end position="26"/>
    </location>
</feature>
<keyword evidence="11" id="KW-0472">Membrane</keyword>
<evidence type="ECO:0000256" key="10">
    <source>
        <dbReference type="ARBA" id="ARBA00034247"/>
    </source>
</evidence>
<dbReference type="Pfam" id="PF13426">
    <property type="entry name" value="PAS_9"/>
    <property type="match status" value="1"/>
</dbReference>
<dbReference type="EMBL" id="JRWP01000026">
    <property type="protein sequence ID" value="KGY08365.1"/>
    <property type="molecule type" value="Genomic_DNA"/>
</dbReference>
<keyword evidence="9" id="KW-0902">Two-component regulatory system</keyword>
<keyword evidence="7" id="KW-0418">Kinase</keyword>
<dbReference type="InterPro" id="IPR043128">
    <property type="entry name" value="Rev_trsase/Diguanyl_cyclase"/>
</dbReference>
<dbReference type="NCBIfam" id="TIGR00229">
    <property type="entry name" value="sensory_box"/>
    <property type="match status" value="1"/>
</dbReference>
<dbReference type="PANTHER" id="PTHR45138">
    <property type="entry name" value="REGULATORY COMPONENTS OF SENSORY TRANSDUCTION SYSTEM"/>
    <property type="match status" value="1"/>
</dbReference>
<dbReference type="InterPro" id="IPR029787">
    <property type="entry name" value="Nucleotide_cyclase"/>
</dbReference>
<evidence type="ECO:0000313" key="15">
    <source>
        <dbReference type="EMBL" id="KGY08365.1"/>
    </source>
</evidence>
<dbReference type="GO" id="GO:0000160">
    <property type="term" value="P:phosphorelay signal transduction system"/>
    <property type="evidence" value="ECO:0007669"/>
    <property type="project" value="UniProtKB-KW"/>
</dbReference>
<keyword evidence="8" id="KW-0067">ATP-binding</keyword>
<gene>
    <name evidence="15" type="ORF">NM06_12970</name>
</gene>
<evidence type="ECO:0000256" key="2">
    <source>
        <dbReference type="ARBA" id="ARBA00004533"/>
    </source>
</evidence>
<accession>A0A0A5HVL2</accession>
<evidence type="ECO:0000313" key="16">
    <source>
        <dbReference type="Proteomes" id="UP000030451"/>
    </source>
</evidence>
<keyword evidence="4" id="KW-0597">Phosphoprotein</keyword>
<feature type="domain" description="GGDEF" evidence="14">
    <location>
        <begin position="497"/>
        <end position="621"/>
    </location>
</feature>
<dbReference type="Gene3D" id="3.30.70.270">
    <property type="match status" value="1"/>
</dbReference>
<dbReference type="GO" id="GO:0052621">
    <property type="term" value="F:diguanylate cyclase activity"/>
    <property type="evidence" value="ECO:0007669"/>
    <property type="project" value="UniProtKB-EC"/>
</dbReference>
<name>A0A0A5HVL2_PHOS4</name>
<dbReference type="InterPro" id="IPR035965">
    <property type="entry name" value="PAS-like_dom_sf"/>
</dbReference>
<dbReference type="GO" id="GO:0005886">
    <property type="term" value="C:plasma membrane"/>
    <property type="evidence" value="ECO:0007669"/>
    <property type="project" value="UniProtKB-SubCell"/>
</dbReference>
<dbReference type="InterPro" id="IPR000700">
    <property type="entry name" value="PAS-assoc_C"/>
</dbReference>
<dbReference type="GO" id="GO:0016301">
    <property type="term" value="F:kinase activity"/>
    <property type="evidence" value="ECO:0007669"/>
    <property type="project" value="UniProtKB-KW"/>
</dbReference>
<dbReference type="InterPro" id="IPR050469">
    <property type="entry name" value="Diguanylate_Cyclase"/>
</dbReference>
<comment type="cofactor">
    <cofactor evidence="1">
        <name>Mg(2+)</name>
        <dbReference type="ChEBI" id="CHEBI:18420"/>
    </cofactor>
</comment>
<dbReference type="NCBIfam" id="TIGR00254">
    <property type="entry name" value="GGDEF"/>
    <property type="match status" value="1"/>
</dbReference>
<sequence>MRRKYVFSYLLATMLTFTVIVTTYYLQKFHQLKDQVIDQTARQAAHQLEYSEREYLSFRSQFLSIIELLSHSRNLYDYVQDPSNENKRVVEEVWRSVALNQRWYTQIRYVDLQGNEQVQINYYQGNEQVEVAETLYNVSQRDYFQFASQLKENQVGASEIDLQREGGNISVPYQPTLRLFTPVFVDGVKYGYLVVNIDVWYLASRLNYSPDEIFRPELIGENGFYLASGNQSKLFGDLIESRQHYNLAKELPTAWSAMKEQPSGHLIENGTLVVYNGISLTPHQKLYLVIQMGPEQIEALTKRDVSELVQQAILVILLMLAFVVPATWLVMHYRKRSIESQLARAALSGMSAVIISDRNHRTIMVNDEFVQLTGLPHSSVTSKNTLAKLLGDKQLELMLEIFEHVARDHYWQGEVLFSKPNSDEEVTAILRIQSVLSKSGRVSYYISSLVDITERKKLEERLRILSEKDELTQLWNRRKFESELSKYAKLVDRYPRQTTCLALLDIDHFKRVNDQQGHDEGDRVIKRVGVILQDTLRDTDFVARIGGEEFAVILPHTSLAEAEMALNRLRVAVEIAPDLSVTISAGVTDLLADRTRSYKCADIALYESKTLGRNLVSVCSSSEEVA</sequence>
<dbReference type="FunFam" id="3.30.70.270:FF:000001">
    <property type="entry name" value="Diguanylate cyclase domain protein"/>
    <property type="match status" value="1"/>
</dbReference>
<evidence type="ECO:0000259" key="12">
    <source>
        <dbReference type="PROSITE" id="PS50112"/>
    </source>
</evidence>
<keyword evidence="6" id="KW-0547">Nucleotide-binding</keyword>
<comment type="subcellular location">
    <subcellularLocation>
        <location evidence="2">Cell inner membrane</location>
    </subcellularLocation>
</comment>
<evidence type="ECO:0000256" key="11">
    <source>
        <dbReference type="SAM" id="Phobius"/>
    </source>
</evidence>
<dbReference type="CDD" id="cd00130">
    <property type="entry name" value="PAS"/>
    <property type="match status" value="1"/>
</dbReference>
<dbReference type="PROSITE" id="PS50887">
    <property type="entry name" value="GGDEF"/>
    <property type="match status" value="1"/>
</dbReference>
<evidence type="ECO:0000256" key="8">
    <source>
        <dbReference type="ARBA" id="ARBA00022840"/>
    </source>
</evidence>
<evidence type="ECO:0000256" key="1">
    <source>
        <dbReference type="ARBA" id="ARBA00001946"/>
    </source>
</evidence>
<dbReference type="PROSITE" id="PS50113">
    <property type="entry name" value="PAC"/>
    <property type="match status" value="1"/>
</dbReference>
<feature type="domain" description="PAS" evidence="12">
    <location>
        <begin position="338"/>
        <end position="409"/>
    </location>
</feature>
<dbReference type="GO" id="GO:0043709">
    <property type="term" value="P:cell adhesion involved in single-species biofilm formation"/>
    <property type="evidence" value="ECO:0007669"/>
    <property type="project" value="TreeGrafter"/>
</dbReference>
<dbReference type="PROSITE" id="PS50112">
    <property type="entry name" value="PAS"/>
    <property type="match status" value="1"/>
</dbReference>
<dbReference type="InterPro" id="IPR000160">
    <property type="entry name" value="GGDEF_dom"/>
</dbReference>
<dbReference type="InterPro" id="IPR048760">
    <property type="entry name" value="VP0354-like_sensor_dom"/>
</dbReference>
<feature type="transmembrane region" description="Helical" evidence="11">
    <location>
        <begin position="312"/>
        <end position="331"/>
    </location>
</feature>
<dbReference type="CDD" id="cd01949">
    <property type="entry name" value="GGDEF"/>
    <property type="match status" value="1"/>
</dbReference>
<keyword evidence="11" id="KW-1133">Transmembrane helix</keyword>
<dbReference type="Pfam" id="PF00990">
    <property type="entry name" value="GGDEF"/>
    <property type="match status" value="1"/>
</dbReference>
<dbReference type="OrthoDB" id="9812260at2"/>
<evidence type="ECO:0000256" key="7">
    <source>
        <dbReference type="ARBA" id="ARBA00022777"/>
    </source>
</evidence>
<evidence type="ECO:0000256" key="9">
    <source>
        <dbReference type="ARBA" id="ARBA00023012"/>
    </source>
</evidence>
<proteinExistence type="predicted"/>
<dbReference type="InterPro" id="IPR000014">
    <property type="entry name" value="PAS"/>
</dbReference>